<dbReference type="InterPro" id="IPR053241">
    <property type="entry name" value="NADPH_pterin_aldehyde_rdct"/>
</dbReference>
<organism evidence="3 4">
    <name type="scientific">Nematostella vectensis</name>
    <name type="common">Starlet sea anemone</name>
    <dbReference type="NCBI Taxonomy" id="45351"/>
    <lineage>
        <taxon>Eukaryota</taxon>
        <taxon>Metazoa</taxon>
        <taxon>Cnidaria</taxon>
        <taxon>Anthozoa</taxon>
        <taxon>Hexacorallia</taxon>
        <taxon>Actiniaria</taxon>
        <taxon>Edwardsiidae</taxon>
        <taxon>Nematostella</taxon>
    </lineage>
</organism>
<dbReference type="Gene3D" id="3.40.50.720">
    <property type="entry name" value="NAD(P)-binding Rossmann-like Domain"/>
    <property type="match status" value="1"/>
</dbReference>
<dbReference type="OMA" id="ETAYCAT"/>
<evidence type="ECO:0000256" key="2">
    <source>
        <dbReference type="RuleBase" id="RU000363"/>
    </source>
</evidence>
<dbReference type="PROSITE" id="PS00061">
    <property type="entry name" value="ADH_SHORT"/>
    <property type="match status" value="1"/>
</dbReference>
<dbReference type="PANTHER" id="PTHR45267:SF2">
    <property type="entry name" value="NADPH-DEPENDENT PTERIN ALDEHYDE REDUCTASE"/>
    <property type="match status" value="1"/>
</dbReference>
<dbReference type="InterPro" id="IPR020904">
    <property type="entry name" value="Sc_DH/Rdtase_CS"/>
</dbReference>
<evidence type="ECO:0000256" key="1">
    <source>
        <dbReference type="ARBA" id="ARBA00023002"/>
    </source>
</evidence>
<name>A7RMI4_NEMVE</name>
<dbReference type="InterPro" id="IPR002347">
    <property type="entry name" value="SDR_fam"/>
</dbReference>
<dbReference type="CDD" id="cd05233">
    <property type="entry name" value="SDR_c"/>
    <property type="match status" value="1"/>
</dbReference>
<dbReference type="PRINTS" id="PR00081">
    <property type="entry name" value="GDHRDH"/>
</dbReference>
<dbReference type="FunFam" id="3.40.50.720:FF:000434">
    <property type="entry name" value="NADPH-dependent pterin aldehyde reductase"/>
    <property type="match status" value="1"/>
</dbReference>
<dbReference type="PANTHER" id="PTHR45267">
    <property type="match status" value="1"/>
</dbReference>
<dbReference type="Proteomes" id="UP000001593">
    <property type="component" value="Unassembled WGS sequence"/>
</dbReference>
<accession>A7RMI4</accession>
<dbReference type="SUPFAM" id="SSF51735">
    <property type="entry name" value="NAD(P)-binding Rossmann-fold domains"/>
    <property type="match status" value="1"/>
</dbReference>
<dbReference type="eggNOG" id="KOG0725">
    <property type="taxonomic scope" value="Eukaryota"/>
</dbReference>
<dbReference type="PROSITE" id="PS51257">
    <property type="entry name" value="PROKAR_LIPOPROTEIN"/>
    <property type="match status" value="1"/>
</dbReference>
<evidence type="ECO:0000313" key="4">
    <source>
        <dbReference type="Proteomes" id="UP000001593"/>
    </source>
</evidence>
<dbReference type="InParanoid" id="A7RMI4"/>
<proteinExistence type="inferred from homology"/>
<dbReference type="Pfam" id="PF00106">
    <property type="entry name" value="adh_short"/>
    <property type="match status" value="1"/>
</dbReference>
<dbReference type="PRINTS" id="PR00080">
    <property type="entry name" value="SDRFAMILY"/>
</dbReference>
<dbReference type="PhylomeDB" id="A7RMI4"/>
<dbReference type="GO" id="GO:0016616">
    <property type="term" value="F:oxidoreductase activity, acting on the CH-OH group of donors, NAD or NADP as acceptor"/>
    <property type="evidence" value="ECO:0000318"/>
    <property type="project" value="GO_Central"/>
</dbReference>
<sequence>MGKIVAITGVSTGLGLALTKWFSSQGHTVVGCGRSAAKIAEMNEKYCGKGKPNQFYVVDITDDSVVKEWATNVCKSFGPPDFVLNNAGFVNQNAPLWEITAEEFDKVVDVNLKGSANVIRSFLPKMIKAGKGVIVNFSSGYGKAGKAKMAPYCATKWGIEGLTRALAMELPPSMACIALDPGMVNTPMLQGHLGGTAAFQQTPEQWAERAGPLVLSITAKSNGKSICV</sequence>
<dbReference type="EMBL" id="DS469520">
    <property type="protein sequence ID" value="EDO47274.1"/>
    <property type="molecule type" value="Genomic_DNA"/>
</dbReference>
<comment type="similarity">
    <text evidence="2">Belongs to the short-chain dehydrogenases/reductases (SDR) family.</text>
</comment>
<keyword evidence="4" id="KW-1185">Reference proteome</keyword>
<dbReference type="HOGENOM" id="CLU_010194_2_10_1"/>
<dbReference type="STRING" id="45351.A7RMI4"/>
<protein>
    <submittedName>
        <fullName evidence="3">Uncharacterized protein</fullName>
    </submittedName>
</protein>
<dbReference type="AlphaFoldDB" id="A7RMI4"/>
<dbReference type="KEGG" id="nve:5519449"/>
<reference evidence="3 4" key="1">
    <citation type="journal article" date="2007" name="Science">
        <title>Sea anemone genome reveals ancestral eumetazoan gene repertoire and genomic organization.</title>
        <authorList>
            <person name="Putnam N.H."/>
            <person name="Srivastava M."/>
            <person name="Hellsten U."/>
            <person name="Dirks B."/>
            <person name="Chapman J."/>
            <person name="Salamov A."/>
            <person name="Terry A."/>
            <person name="Shapiro H."/>
            <person name="Lindquist E."/>
            <person name="Kapitonov V.V."/>
            <person name="Jurka J."/>
            <person name="Genikhovich G."/>
            <person name="Grigoriev I.V."/>
            <person name="Lucas S.M."/>
            <person name="Steele R.E."/>
            <person name="Finnerty J.R."/>
            <person name="Technau U."/>
            <person name="Martindale M.Q."/>
            <person name="Rokhsar D.S."/>
        </authorList>
    </citation>
    <scope>NUCLEOTIDE SEQUENCE [LARGE SCALE GENOMIC DNA]</scope>
    <source>
        <strain evidence="4">CH2 X CH6</strain>
    </source>
</reference>
<keyword evidence="1" id="KW-0560">Oxidoreductase</keyword>
<gene>
    <name evidence="3" type="ORF">NEMVEDRAFT_v1g199295</name>
</gene>
<dbReference type="InterPro" id="IPR036291">
    <property type="entry name" value="NAD(P)-bd_dom_sf"/>
</dbReference>
<evidence type="ECO:0000313" key="3">
    <source>
        <dbReference type="EMBL" id="EDO47274.1"/>
    </source>
</evidence>
<dbReference type="GO" id="GO:0005829">
    <property type="term" value="C:cytosol"/>
    <property type="evidence" value="ECO:0000318"/>
    <property type="project" value="GO_Central"/>
</dbReference>